<keyword evidence="2" id="KW-0479">Metal-binding</keyword>
<comment type="cofactor">
    <cofactor evidence="1">
        <name>Mg(2+)</name>
        <dbReference type="ChEBI" id="CHEBI:18420"/>
    </cofactor>
</comment>
<dbReference type="SUPFAM" id="SSF48576">
    <property type="entry name" value="Terpenoid synthases"/>
    <property type="match status" value="1"/>
</dbReference>
<evidence type="ECO:0000256" key="8">
    <source>
        <dbReference type="ARBA" id="ARBA00035696"/>
    </source>
</evidence>
<evidence type="ECO:0000256" key="3">
    <source>
        <dbReference type="ARBA" id="ARBA00022842"/>
    </source>
</evidence>
<evidence type="ECO:0000256" key="1">
    <source>
        <dbReference type="ARBA" id="ARBA00001946"/>
    </source>
</evidence>
<evidence type="ECO:0000256" key="6">
    <source>
        <dbReference type="ARBA" id="ARBA00035653"/>
    </source>
</evidence>
<dbReference type="EMBL" id="BMNG01000010">
    <property type="protein sequence ID" value="GGO49505.1"/>
    <property type="molecule type" value="Genomic_DNA"/>
</dbReference>
<gene>
    <name evidence="10" type="ORF">GCM10012286_47660</name>
</gene>
<dbReference type="InterPro" id="IPR047945">
    <property type="entry name" value="MIB_synthase"/>
</dbReference>
<keyword evidence="4" id="KW-0456">Lyase</keyword>
<dbReference type="SFLD" id="SFLDG01020">
    <property type="entry name" value="Terpene_Cyclase_Like_2"/>
    <property type="match status" value="1"/>
</dbReference>
<evidence type="ECO:0000256" key="2">
    <source>
        <dbReference type="ARBA" id="ARBA00022723"/>
    </source>
</evidence>
<keyword evidence="11" id="KW-1185">Reference proteome</keyword>
<feature type="region of interest" description="Disordered" evidence="9">
    <location>
        <begin position="1"/>
        <end position="30"/>
    </location>
</feature>
<sequence>MNGPTGLGTSAARLRPPGASAAAGGRTGALPVPPLHCPDVLRDDPALGAEVNDRLVDWAEEVGIHAGRLDSLRVTDFGRLMMLAHPGTDDPDLLLAIGRCTVAAWTADDYYCDDRGAGAVPELAAARMAIAATVLDPASFPAAYAPDLRRAIRSDPVLVALRSAREHLGRYATPTQVARACREQLSMFQAASAEAVWRCTGRTPSVWEYLVNRQMGSQAPILALVDAGECYRLPTRAYTDPQVRRAFLKAALASALVNDLYSMARENAGPDQDFNLPVVIAAEDGCTLAEALARSAAVHDELMRDFEASAASLSRLGPPELARFLAGVHAWLAGNRAWHAGSARYATTPAY</sequence>
<comment type="catalytic activity">
    <reaction evidence="5">
        <text>(E)-2-methylgeranyl diphosphate + H2O = 2-methylisoborneol + diphosphate</text>
        <dbReference type="Rhea" id="RHEA:32571"/>
        <dbReference type="ChEBI" id="CHEBI:15377"/>
        <dbReference type="ChEBI" id="CHEBI:33019"/>
        <dbReference type="ChEBI" id="CHEBI:61984"/>
        <dbReference type="ChEBI" id="CHEBI:61987"/>
        <dbReference type="EC" id="4.2.3.118"/>
    </reaction>
</comment>
<dbReference type="Pfam" id="PF19086">
    <property type="entry name" value="Terpene_syn_C_2"/>
    <property type="match status" value="1"/>
</dbReference>
<comment type="similarity">
    <text evidence="6">Belongs to the terpene synthase family. 2-methylisoborneol synthase subfamily.</text>
</comment>
<name>A0ABQ2MB54_9ACTN</name>
<protein>
    <recommendedName>
        <fullName evidence="8">2-methylisoborneol synthase</fullName>
        <ecNumber evidence="7">4.2.3.118</ecNumber>
    </recommendedName>
</protein>
<evidence type="ECO:0000313" key="10">
    <source>
        <dbReference type="EMBL" id="GGO49505.1"/>
    </source>
</evidence>
<dbReference type="RefSeq" id="WP_229697176.1">
    <property type="nucleotide sequence ID" value="NZ_BMNG01000010.1"/>
</dbReference>
<evidence type="ECO:0000256" key="4">
    <source>
        <dbReference type="ARBA" id="ARBA00023239"/>
    </source>
</evidence>
<comment type="caution">
    <text evidence="10">The sequence shown here is derived from an EMBL/GenBank/DDBJ whole genome shotgun (WGS) entry which is preliminary data.</text>
</comment>
<proteinExistence type="inferred from homology"/>
<evidence type="ECO:0000313" key="11">
    <source>
        <dbReference type="Proteomes" id="UP000656881"/>
    </source>
</evidence>
<feature type="compositionally biased region" description="Low complexity" evidence="9">
    <location>
        <begin position="10"/>
        <end position="30"/>
    </location>
</feature>
<reference evidence="11" key="1">
    <citation type="journal article" date="2019" name="Int. J. Syst. Evol. Microbiol.">
        <title>The Global Catalogue of Microorganisms (GCM) 10K type strain sequencing project: providing services to taxonomists for standard genome sequencing and annotation.</title>
        <authorList>
            <consortium name="The Broad Institute Genomics Platform"/>
            <consortium name="The Broad Institute Genome Sequencing Center for Infectious Disease"/>
            <person name="Wu L."/>
            <person name="Ma J."/>
        </authorList>
    </citation>
    <scope>NUCLEOTIDE SEQUENCE [LARGE SCALE GENOMIC DNA]</scope>
    <source>
        <strain evidence="11">CGMCC 4.7349</strain>
    </source>
</reference>
<evidence type="ECO:0000256" key="9">
    <source>
        <dbReference type="SAM" id="MobiDB-lite"/>
    </source>
</evidence>
<dbReference type="Proteomes" id="UP000656881">
    <property type="component" value="Unassembled WGS sequence"/>
</dbReference>
<dbReference type="NCBIfam" id="NF041167">
    <property type="entry name" value="f2_encap_cargo2"/>
    <property type="match status" value="1"/>
</dbReference>
<dbReference type="Gene3D" id="1.10.600.10">
    <property type="entry name" value="Farnesyl Diphosphate Synthase"/>
    <property type="match status" value="1"/>
</dbReference>
<dbReference type="InterPro" id="IPR008949">
    <property type="entry name" value="Isoprenoid_synthase_dom_sf"/>
</dbReference>
<organism evidence="10 11">
    <name type="scientific">Streptomyces lasiicapitis</name>
    <dbReference type="NCBI Taxonomy" id="1923961"/>
    <lineage>
        <taxon>Bacteria</taxon>
        <taxon>Bacillati</taxon>
        <taxon>Actinomycetota</taxon>
        <taxon>Actinomycetes</taxon>
        <taxon>Kitasatosporales</taxon>
        <taxon>Streptomycetaceae</taxon>
        <taxon>Streptomyces</taxon>
    </lineage>
</organism>
<dbReference type="InterPro" id="IPR034686">
    <property type="entry name" value="Terpene_cyclase-like_2"/>
</dbReference>
<evidence type="ECO:0000256" key="7">
    <source>
        <dbReference type="ARBA" id="ARBA00035680"/>
    </source>
</evidence>
<evidence type="ECO:0000256" key="5">
    <source>
        <dbReference type="ARBA" id="ARBA00035573"/>
    </source>
</evidence>
<dbReference type="EC" id="4.2.3.118" evidence="7"/>
<accession>A0ABQ2MB54</accession>
<dbReference type="SFLD" id="SFLDS00005">
    <property type="entry name" value="Isoprenoid_Synthase_Type_I"/>
    <property type="match status" value="1"/>
</dbReference>
<keyword evidence="3" id="KW-0460">Magnesium</keyword>